<dbReference type="InterPro" id="IPR036908">
    <property type="entry name" value="RlpA-like_sf"/>
</dbReference>
<dbReference type="AlphaFoldDB" id="A0A199W942"/>
<organism evidence="6 7">
    <name type="scientific">Ananas comosus</name>
    <name type="common">Pineapple</name>
    <name type="synonym">Ananas ananas</name>
    <dbReference type="NCBI Taxonomy" id="4615"/>
    <lineage>
        <taxon>Eukaryota</taxon>
        <taxon>Viridiplantae</taxon>
        <taxon>Streptophyta</taxon>
        <taxon>Embryophyta</taxon>
        <taxon>Tracheophyta</taxon>
        <taxon>Spermatophyta</taxon>
        <taxon>Magnoliopsida</taxon>
        <taxon>Liliopsida</taxon>
        <taxon>Poales</taxon>
        <taxon>Bromeliaceae</taxon>
        <taxon>Bromelioideae</taxon>
        <taxon>Ananas</taxon>
    </lineage>
</organism>
<dbReference type="Gene3D" id="2.40.40.10">
    <property type="entry name" value="RlpA-like domain"/>
    <property type="match status" value="1"/>
</dbReference>
<dbReference type="FunFam" id="2.40.40.10:FF:000005">
    <property type="entry name" value="Barwin-related endoglucanase"/>
    <property type="match status" value="1"/>
</dbReference>
<dbReference type="GO" id="GO:0009627">
    <property type="term" value="P:systemic acquired resistance"/>
    <property type="evidence" value="ECO:0007669"/>
    <property type="project" value="InterPro"/>
</dbReference>
<name>A0A199W942_ANACO</name>
<dbReference type="InterPro" id="IPR009009">
    <property type="entry name" value="RlpA-like_DPBB"/>
</dbReference>
<dbReference type="CDD" id="cd22269">
    <property type="entry name" value="DPBB_EG45-like"/>
    <property type="match status" value="1"/>
</dbReference>
<proteinExistence type="predicted"/>
<evidence type="ECO:0000313" key="6">
    <source>
        <dbReference type="EMBL" id="OAY85748.1"/>
    </source>
</evidence>
<dbReference type="InterPro" id="IPR007112">
    <property type="entry name" value="Expansin/allergen_DPBB_dom"/>
</dbReference>
<dbReference type="EMBL" id="LSRQ01000053">
    <property type="protein sequence ID" value="OAY85748.1"/>
    <property type="molecule type" value="Genomic_DNA"/>
</dbReference>
<evidence type="ECO:0000313" key="7">
    <source>
        <dbReference type="Proteomes" id="UP000092600"/>
    </source>
</evidence>
<dbReference type="PROSITE" id="PS50842">
    <property type="entry name" value="EXPANSIN_EG45"/>
    <property type="match status" value="1"/>
</dbReference>
<dbReference type="Proteomes" id="UP000092600">
    <property type="component" value="Unassembled WGS sequence"/>
</dbReference>
<keyword evidence="2" id="KW-0964">Secreted</keyword>
<reference evidence="6 7" key="1">
    <citation type="journal article" date="2016" name="DNA Res.">
        <title>The draft genome of MD-2 pineapple using hybrid error correction of long reads.</title>
        <authorList>
            <person name="Redwan R.M."/>
            <person name="Saidin A."/>
            <person name="Kumar S.V."/>
        </authorList>
    </citation>
    <scope>NUCLEOTIDE SEQUENCE [LARGE SCALE GENOMIC DNA]</scope>
    <source>
        <strain evidence="7">cv. MD2</strain>
        <tissue evidence="6">Leaf</tissue>
    </source>
</reference>
<sequence length="171" mass="18253">MAKKSLVVLTVATLLGLASLVAATPGTATYYTVYTPSACYGYQDEGTMIAAASESIWNNGAACGQMYTITCTGATNQGVPQPCTGQSVTVKIVDYCPPPGCQATFDLSEQAFAIIANTAAGKIDIDYNLYKRNIEQNSNLQLHPRRGGLRITRVKNNGGVFPPSIQERNKH</sequence>
<evidence type="ECO:0000256" key="3">
    <source>
        <dbReference type="ARBA" id="ARBA00022729"/>
    </source>
</evidence>
<comment type="subcellular location">
    <subcellularLocation>
        <location evidence="1">Secreted</location>
    </subcellularLocation>
</comment>
<evidence type="ECO:0000256" key="2">
    <source>
        <dbReference type="ARBA" id="ARBA00022525"/>
    </source>
</evidence>
<gene>
    <name evidence="6" type="ORF">ACMD2_22413</name>
</gene>
<feature type="chain" id="PRO_5008508618" evidence="4">
    <location>
        <begin position="24"/>
        <end position="171"/>
    </location>
</feature>
<dbReference type="SUPFAM" id="SSF50685">
    <property type="entry name" value="Barwin-like endoglucanases"/>
    <property type="match status" value="1"/>
</dbReference>
<dbReference type="PANTHER" id="PTHR47295">
    <property type="entry name" value="EG45-LIKE DOMAIN CONTAINING PROTEIN 1-RELATED"/>
    <property type="match status" value="1"/>
</dbReference>
<feature type="domain" description="Expansin-like EG45" evidence="5">
    <location>
        <begin position="25"/>
        <end position="127"/>
    </location>
</feature>
<evidence type="ECO:0000259" key="5">
    <source>
        <dbReference type="PROSITE" id="PS50842"/>
    </source>
</evidence>
<dbReference type="STRING" id="4615.A0A199W942"/>
<dbReference type="SMART" id="SM00837">
    <property type="entry name" value="DPBB_1"/>
    <property type="match status" value="1"/>
</dbReference>
<evidence type="ECO:0000256" key="4">
    <source>
        <dbReference type="SAM" id="SignalP"/>
    </source>
</evidence>
<protein>
    <submittedName>
        <fullName evidence="6">EG45-like domain containing protein</fullName>
    </submittedName>
</protein>
<dbReference type="PANTHER" id="PTHR47295:SF2">
    <property type="entry name" value="EG45-LIKE DOMAIN CONTAINING PROTEIN 1-RELATED"/>
    <property type="match status" value="1"/>
</dbReference>
<accession>A0A199W942</accession>
<dbReference type="InterPro" id="IPR044206">
    <property type="entry name" value="EGC1/2"/>
</dbReference>
<comment type="caution">
    <text evidence="6">The sequence shown here is derived from an EMBL/GenBank/DDBJ whole genome shotgun (WGS) entry which is preliminary data.</text>
</comment>
<evidence type="ECO:0000256" key="1">
    <source>
        <dbReference type="ARBA" id="ARBA00004613"/>
    </source>
</evidence>
<keyword evidence="3 4" id="KW-0732">Signal</keyword>
<dbReference type="Pfam" id="PF03330">
    <property type="entry name" value="DPBB_1"/>
    <property type="match status" value="1"/>
</dbReference>
<dbReference type="GO" id="GO:0048046">
    <property type="term" value="C:apoplast"/>
    <property type="evidence" value="ECO:0007669"/>
    <property type="project" value="InterPro"/>
</dbReference>
<feature type="signal peptide" evidence="4">
    <location>
        <begin position="1"/>
        <end position="23"/>
    </location>
</feature>